<dbReference type="AlphaFoldDB" id="A0A6G1H7H5"/>
<dbReference type="EMBL" id="ML977146">
    <property type="protein sequence ID" value="KAF1989014.1"/>
    <property type="molecule type" value="Genomic_DNA"/>
</dbReference>
<accession>A0A6G1H7H5</accession>
<dbReference type="GO" id="GO:0019005">
    <property type="term" value="C:SCF ubiquitin ligase complex"/>
    <property type="evidence" value="ECO:0007669"/>
    <property type="project" value="TreeGrafter"/>
</dbReference>
<dbReference type="SUPFAM" id="SSF52047">
    <property type="entry name" value="RNI-like"/>
    <property type="match status" value="1"/>
</dbReference>
<dbReference type="SMART" id="SM00367">
    <property type="entry name" value="LRR_CC"/>
    <property type="match status" value="4"/>
</dbReference>
<dbReference type="OrthoDB" id="1924287at2759"/>
<evidence type="ECO:0000313" key="3">
    <source>
        <dbReference type="EMBL" id="KAF1989014.1"/>
    </source>
</evidence>
<dbReference type="InterPro" id="IPR032675">
    <property type="entry name" value="LRR_dom_sf"/>
</dbReference>
<feature type="domain" description="DNA repair protein rhp7 treble clef" evidence="2">
    <location>
        <begin position="137"/>
        <end position="174"/>
    </location>
</feature>
<feature type="compositionally biased region" description="Polar residues" evidence="1">
    <location>
        <begin position="43"/>
        <end position="54"/>
    </location>
</feature>
<feature type="region of interest" description="Disordered" evidence="1">
    <location>
        <begin position="176"/>
        <end position="200"/>
    </location>
</feature>
<evidence type="ECO:0000256" key="1">
    <source>
        <dbReference type="SAM" id="MobiDB-lite"/>
    </source>
</evidence>
<reference evidence="3" key="1">
    <citation type="journal article" date="2020" name="Stud. Mycol.">
        <title>101 Dothideomycetes genomes: a test case for predicting lifestyles and emergence of pathogens.</title>
        <authorList>
            <person name="Haridas S."/>
            <person name="Albert R."/>
            <person name="Binder M."/>
            <person name="Bloem J."/>
            <person name="Labutti K."/>
            <person name="Salamov A."/>
            <person name="Andreopoulos B."/>
            <person name="Baker S."/>
            <person name="Barry K."/>
            <person name="Bills G."/>
            <person name="Bluhm B."/>
            <person name="Cannon C."/>
            <person name="Castanera R."/>
            <person name="Culley D."/>
            <person name="Daum C."/>
            <person name="Ezra D."/>
            <person name="Gonzalez J."/>
            <person name="Henrissat B."/>
            <person name="Kuo A."/>
            <person name="Liang C."/>
            <person name="Lipzen A."/>
            <person name="Lutzoni F."/>
            <person name="Magnuson J."/>
            <person name="Mondo S."/>
            <person name="Nolan M."/>
            <person name="Ohm R."/>
            <person name="Pangilinan J."/>
            <person name="Park H.-J."/>
            <person name="Ramirez L."/>
            <person name="Alfaro M."/>
            <person name="Sun H."/>
            <person name="Tritt A."/>
            <person name="Yoshinaga Y."/>
            <person name="Zwiers L.-H."/>
            <person name="Turgeon B."/>
            <person name="Goodwin S."/>
            <person name="Spatafora J."/>
            <person name="Crous P."/>
            <person name="Grigoriev I."/>
        </authorList>
    </citation>
    <scope>NUCLEOTIDE SEQUENCE</scope>
    <source>
        <strain evidence="3">CBS 113979</strain>
    </source>
</reference>
<dbReference type="InterPro" id="IPR006553">
    <property type="entry name" value="Leu-rich_rpt_Cys-con_subtyp"/>
</dbReference>
<organism evidence="3 4">
    <name type="scientific">Aulographum hederae CBS 113979</name>
    <dbReference type="NCBI Taxonomy" id="1176131"/>
    <lineage>
        <taxon>Eukaryota</taxon>
        <taxon>Fungi</taxon>
        <taxon>Dikarya</taxon>
        <taxon>Ascomycota</taxon>
        <taxon>Pezizomycotina</taxon>
        <taxon>Dothideomycetes</taxon>
        <taxon>Pleosporomycetidae</taxon>
        <taxon>Aulographales</taxon>
        <taxon>Aulographaceae</taxon>
    </lineage>
</organism>
<proteinExistence type="predicted"/>
<feature type="region of interest" description="Disordered" evidence="1">
    <location>
        <begin position="38"/>
        <end position="124"/>
    </location>
</feature>
<feature type="compositionally biased region" description="Basic residues" evidence="1">
    <location>
        <begin position="91"/>
        <end position="115"/>
    </location>
</feature>
<protein>
    <submittedName>
        <fullName evidence="3">DNA repair protein-like protein Rad7</fullName>
    </submittedName>
</protein>
<gene>
    <name evidence="3" type="ORF">K402DRAFT_391173</name>
</gene>
<dbReference type="Proteomes" id="UP000800041">
    <property type="component" value="Unassembled WGS sequence"/>
</dbReference>
<evidence type="ECO:0000313" key="4">
    <source>
        <dbReference type="Proteomes" id="UP000800041"/>
    </source>
</evidence>
<dbReference type="GO" id="GO:0031146">
    <property type="term" value="P:SCF-dependent proteasomal ubiquitin-dependent protein catabolic process"/>
    <property type="evidence" value="ECO:0007669"/>
    <property type="project" value="TreeGrafter"/>
</dbReference>
<name>A0A6G1H7H5_9PEZI</name>
<dbReference type="InterPro" id="IPR056451">
    <property type="entry name" value="Znf_Tbcl_Rhp7"/>
</dbReference>
<keyword evidence="4" id="KW-1185">Reference proteome</keyword>
<dbReference type="PANTHER" id="PTHR13318">
    <property type="entry name" value="PARTNER OF PAIRED, ISOFORM B-RELATED"/>
    <property type="match status" value="1"/>
</dbReference>
<dbReference type="PANTHER" id="PTHR13318:SF234">
    <property type="entry name" value="RNI-LIKE PROTEIN"/>
    <property type="match status" value="1"/>
</dbReference>
<sequence>MSGRRTGGRNIRGPHSALTDFLAANNISAAQIRADYNDRVRQAAQQNGTTNGDGTNAPEVQAEGEEVTAPAAAPAPEEPEEDEFPVVDTSRKRKRKSDGKAKEKAKKKAKKVKKGGSHDDSDFDIDRDMYKKAKKLPGQMENCEICEKRFTVTPYSKTGPDGGLLCSPCGREIAKDAKKEQKPKPNQGRKRRKAESDRLDHRVNRGTRSLVETCIDVVAKHHADVDGLGELPRSLLNKLSMIFSKKRVLNPKTLRMFLKSGLDGLELHDCANLEAEDYKLMFATIPLGESFVLKNAGQFKNETMDYMAQKSKKLQHLKLYAANLVSDKSWCNFFGLRGENLKSLQLEWMDDSFSDDTIKYMTETCPNLSRLKLKHCRKVTASSIPQIATLSNLQHLSLELTCDLPCERFIDLVSKIGANLSTLSLARFSGTDDEGLNGANDLFLEAIHNNCNKLQKLRLSYNDACSDAGFAFLFSEDWKNPPMLVVDLSSTRDIDNANPTGPEEAIGLASEGFKALMKHSGSKLRNLNISSCRHIPHKAFMDVFDPSSGAEYPELRNIDLSFCGAVDTVTVAGIFKTCPKLERLVAFGCFGVEGVVVPSGVLLIGAPKAQDEIVQVGMGGVSVDMALGGMLEKSQE</sequence>
<dbReference type="Gene3D" id="3.80.10.10">
    <property type="entry name" value="Ribonuclease Inhibitor"/>
    <property type="match status" value="2"/>
</dbReference>
<dbReference type="FunFam" id="3.80.10.10:FF:000601">
    <property type="entry name" value="DNA repair protein Rad7, protein"/>
    <property type="match status" value="1"/>
</dbReference>
<dbReference type="Pfam" id="PF23550">
    <property type="entry name" value="zf_Tbcl_Rhp7"/>
    <property type="match status" value="1"/>
</dbReference>
<evidence type="ECO:0000259" key="2">
    <source>
        <dbReference type="Pfam" id="PF23550"/>
    </source>
</evidence>